<evidence type="ECO:0000313" key="1">
    <source>
        <dbReference type="EMBL" id="GIY17989.1"/>
    </source>
</evidence>
<dbReference type="Proteomes" id="UP001054945">
    <property type="component" value="Unassembled WGS sequence"/>
</dbReference>
<gene>
    <name evidence="1" type="ORF">CEXT_124741</name>
</gene>
<keyword evidence="2" id="KW-1185">Reference proteome</keyword>
<dbReference type="AlphaFoldDB" id="A0AAV4R8C7"/>
<proteinExistence type="predicted"/>
<evidence type="ECO:0000313" key="2">
    <source>
        <dbReference type="Proteomes" id="UP001054945"/>
    </source>
</evidence>
<dbReference type="EMBL" id="BPLR01007570">
    <property type="protein sequence ID" value="GIY17989.1"/>
    <property type="molecule type" value="Genomic_DNA"/>
</dbReference>
<dbReference type="Gene3D" id="3.30.420.10">
    <property type="entry name" value="Ribonuclease H-like superfamily/Ribonuclease H"/>
    <property type="match status" value="1"/>
</dbReference>
<dbReference type="InterPro" id="IPR036397">
    <property type="entry name" value="RNaseH_sf"/>
</dbReference>
<accession>A0AAV4R8C7</accession>
<protein>
    <submittedName>
        <fullName evidence="1">Uncharacterized protein</fullName>
    </submittedName>
</protein>
<reference evidence="1 2" key="1">
    <citation type="submission" date="2021-06" db="EMBL/GenBank/DDBJ databases">
        <title>Caerostris extrusa draft genome.</title>
        <authorList>
            <person name="Kono N."/>
            <person name="Arakawa K."/>
        </authorList>
    </citation>
    <scope>NUCLEOTIDE SEQUENCE [LARGE SCALE GENOMIC DNA]</scope>
</reference>
<comment type="caution">
    <text evidence="1">The sequence shown here is derived from an EMBL/GenBank/DDBJ whole genome shotgun (WGS) entry which is preliminary data.</text>
</comment>
<sequence>MSEGMDKNTHRVRTGKKSCAAKGSETLIGELYRLQLKRIQEKWPKQEERCDKIIFHHDNAQPPVTKRVKNSLDRLRWKYCYSPPNPDCLLW</sequence>
<name>A0AAV4R8C7_CAEEX</name>
<dbReference type="GO" id="GO:0003676">
    <property type="term" value="F:nucleic acid binding"/>
    <property type="evidence" value="ECO:0007669"/>
    <property type="project" value="InterPro"/>
</dbReference>
<organism evidence="1 2">
    <name type="scientific">Caerostris extrusa</name>
    <name type="common">Bark spider</name>
    <name type="synonym">Caerostris bankana</name>
    <dbReference type="NCBI Taxonomy" id="172846"/>
    <lineage>
        <taxon>Eukaryota</taxon>
        <taxon>Metazoa</taxon>
        <taxon>Ecdysozoa</taxon>
        <taxon>Arthropoda</taxon>
        <taxon>Chelicerata</taxon>
        <taxon>Arachnida</taxon>
        <taxon>Araneae</taxon>
        <taxon>Araneomorphae</taxon>
        <taxon>Entelegynae</taxon>
        <taxon>Araneoidea</taxon>
        <taxon>Araneidae</taxon>
        <taxon>Caerostris</taxon>
    </lineage>
</organism>